<evidence type="ECO:0000313" key="10">
    <source>
        <dbReference type="EMBL" id="BCX81978.1"/>
    </source>
</evidence>
<reference evidence="11" key="1">
    <citation type="journal article" date="2024" name="Int. J. Syst. Evol. Microbiol.">
        <title>Methylomarinovum tepidoasis sp. nov., a moderately thermophilic methanotroph of the family Methylothermaceae isolated from a deep-sea hydrothermal field.</title>
        <authorList>
            <person name="Hirayama H."/>
            <person name="Takaki Y."/>
            <person name="Abe M."/>
            <person name="Miyazaki M."/>
            <person name="Uematsu K."/>
            <person name="Matsui Y."/>
            <person name="Takai K."/>
        </authorList>
    </citation>
    <scope>NUCLEOTIDE SEQUENCE [LARGE SCALE GENOMIC DNA]</scope>
    <source>
        <strain evidence="11">IT-9</strain>
    </source>
</reference>
<evidence type="ECO:0000313" key="11">
    <source>
        <dbReference type="Proteomes" id="UP001321825"/>
    </source>
</evidence>
<name>A0AAU9BSU6_9GAMM</name>
<dbReference type="InterPro" id="IPR043519">
    <property type="entry name" value="NT_sf"/>
</dbReference>
<keyword evidence="5 7" id="KW-0460">Magnesium</keyword>
<dbReference type="AlphaFoldDB" id="A0AAU9BSU6"/>
<comment type="function">
    <text evidence="7">Involved in the regulation of glutamine synthetase GlnA, a key enzyme in the process to assimilate ammonia. When cellular nitrogen levels are high, the C-terminal adenylyl transferase (AT) inactivates GlnA by covalent transfer of an adenylyl group from ATP to specific tyrosine residue of GlnA, thus reducing its activity. Conversely, when nitrogen levels are low, the N-terminal adenylyl removase (AR) activates GlnA by removing the adenylyl group by phosphorolysis, increasing its activity. The regulatory region of GlnE binds the signal transduction protein PII (GlnB) which indicates the nitrogen status of the cell.</text>
</comment>
<comment type="similarity">
    <text evidence="7">Belongs to the GlnE family.</text>
</comment>
<dbReference type="PANTHER" id="PTHR30621">
    <property type="entry name" value="GLUTAMINE SYNTHETASE ADENYLYLTRANSFERASE"/>
    <property type="match status" value="1"/>
</dbReference>
<feature type="region of interest" description="Adenylyl removase" evidence="7">
    <location>
        <begin position="1"/>
        <end position="454"/>
    </location>
</feature>
<gene>
    <name evidence="7" type="primary">glnE</name>
    <name evidence="10" type="ORF">MIT9_P1560</name>
</gene>
<evidence type="ECO:0000259" key="9">
    <source>
        <dbReference type="Pfam" id="PF08335"/>
    </source>
</evidence>
<accession>A0AAU9BSU6</accession>
<keyword evidence="3 7" id="KW-0547">Nucleotide-binding</keyword>
<dbReference type="Gene3D" id="1.20.120.1510">
    <property type="match status" value="1"/>
</dbReference>
<comment type="catalytic activity">
    <reaction evidence="7">
        <text>[glutamine synthetase]-L-tyrosine + ATP = [glutamine synthetase]-O(4)-(5'-adenylyl)-L-tyrosine + diphosphate</text>
        <dbReference type="Rhea" id="RHEA:18589"/>
        <dbReference type="Rhea" id="RHEA-COMP:10660"/>
        <dbReference type="Rhea" id="RHEA-COMP:10661"/>
        <dbReference type="ChEBI" id="CHEBI:30616"/>
        <dbReference type="ChEBI" id="CHEBI:33019"/>
        <dbReference type="ChEBI" id="CHEBI:46858"/>
        <dbReference type="ChEBI" id="CHEBI:83624"/>
        <dbReference type="EC" id="2.7.7.42"/>
    </reaction>
</comment>
<comment type="cofactor">
    <cofactor evidence="7">
        <name>Mg(2+)</name>
        <dbReference type="ChEBI" id="CHEBI:18420"/>
    </cofactor>
</comment>
<evidence type="ECO:0000256" key="6">
    <source>
        <dbReference type="ARBA" id="ARBA00023268"/>
    </source>
</evidence>
<dbReference type="Pfam" id="PF03710">
    <property type="entry name" value="GlnE"/>
    <property type="match status" value="2"/>
</dbReference>
<protein>
    <recommendedName>
        <fullName evidence="7">Bifunctional glutamine synthetase adenylyltransferase/adenylyl-removing enzyme</fullName>
    </recommendedName>
    <alternativeName>
        <fullName evidence="7">ATP:glutamine synthetase adenylyltransferase</fullName>
    </alternativeName>
    <alternativeName>
        <fullName evidence="7">ATase</fullName>
    </alternativeName>
    <domain>
        <recommendedName>
            <fullName evidence="7">Glutamine synthetase adenylyl-L-tyrosine phosphorylase</fullName>
            <ecNumber evidence="7">2.7.7.89</ecNumber>
        </recommendedName>
        <alternativeName>
            <fullName evidence="7">Adenylyl removase</fullName>
            <shortName evidence="7">AR</shortName>
            <shortName evidence="7">AT-N</shortName>
        </alternativeName>
    </domain>
    <domain>
        <recommendedName>
            <fullName evidence="7">Glutamine synthetase adenylyl transferase</fullName>
            <ecNumber evidence="7">2.7.7.42</ecNumber>
        </recommendedName>
        <alternativeName>
            <fullName evidence="7">Adenylyl transferase</fullName>
            <shortName evidence="7">AT</shortName>
            <shortName evidence="7">AT-C</shortName>
        </alternativeName>
    </domain>
</protein>
<dbReference type="GO" id="GO:0047388">
    <property type="term" value="F:[glutamine synthetase]-adenylyl-L-tyrosine phosphorylase activity"/>
    <property type="evidence" value="ECO:0007669"/>
    <property type="project" value="UniProtKB-EC"/>
</dbReference>
<dbReference type="EMBL" id="AP024714">
    <property type="protein sequence ID" value="BCX81978.1"/>
    <property type="molecule type" value="Genomic_DNA"/>
</dbReference>
<evidence type="ECO:0000256" key="2">
    <source>
        <dbReference type="ARBA" id="ARBA00022695"/>
    </source>
</evidence>
<dbReference type="HAMAP" id="MF_00802">
    <property type="entry name" value="GlnE"/>
    <property type="match status" value="1"/>
</dbReference>
<keyword evidence="4 7" id="KW-0067">ATP-binding</keyword>
<dbReference type="GO" id="GO:0005524">
    <property type="term" value="F:ATP binding"/>
    <property type="evidence" value="ECO:0007669"/>
    <property type="project" value="UniProtKB-UniRule"/>
</dbReference>
<dbReference type="PANTHER" id="PTHR30621:SF0">
    <property type="entry name" value="BIFUNCTIONAL GLUTAMINE SYNTHETASE ADENYLYLTRANSFERASE_ADENYLYL-REMOVING ENZYME"/>
    <property type="match status" value="1"/>
</dbReference>
<keyword evidence="1 7" id="KW-0808">Transferase</keyword>
<keyword evidence="6 7" id="KW-0511">Multifunctional enzyme</keyword>
<feature type="domain" description="PII-uridylyltransferase/Glutamine-synthetase adenylyltransferase" evidence="9">
    <location>
        <begin position="311"/>
        <end position="450"/>
    </location>
</feature>
<evidence type="ECO:0000256" key="5">
    <source>
        <dbReference type="ARBA" id="ARBA00022842"/>
    </source>
</evidence>
<organism evidence="10 11">
    <name type="scientific">Methylomarinovum caldicuralii</name>
    <dbReference type="NCBI Taxonomy" id="438856"/>
    <lineage>
        <taxon>Bacteria</taxon>
        <taxon>Pseudomonadati</taxon>
        <taxon>Pseudomonadota</taxon>
        <taxon>Gammaproteobacteria</taxon>
        <taxon>Methylococcales</taxon>
        <taxon>Methylothermaceae</taxon>
        <taxon>Methylomarinovum</taxon>
    </lineage>
</organism>
<dbReference type="KEGG" id="mcau:MIT9_P1560"/>
<evidence type="ECO:0000256" key="4">
    <source>
        <dbReference type="ARBA" id="ARBA00022840"/>
    </source>
</evidence>
<feature type="domain" description="Glutamate-ammonia ligase adenylyltransferase repeated" evidence="8">
    <location>
        <begin position="563"/>
        <end position="813"/>
    </location>
</feature>
<keyword evidence="2 7" id="KW-0548">Nucleotidyltransferase</keyword>
<proteinExistence type="inferred from homology"/>
<evidence type="ECO:0000256" key="3">
    <source>
        <dbReference type="ARBA" id="ARBA00022741"/>
    </source>
</evidence>
<dbReference type="Gene3D" id="1.20.120.330">
    <property type="entry name" value="Nucleotidyltransferases domain 2"/>
    <property type="match status" value="2"/>
</dbReference>
<dbReference type="GO" id="GO:0005829">
    <property type="term" value="C:cytosol"/>
    <property type="evidence" value="ECO:0007669"/>
    <property type="project" value="TreeGrafter"/>
</dbReference>
<dbReference type="InterPro" id="IPR013546">
    <property type="entry name" value="PII_UdlTrfase/GS_AdlTrfase"/>
</dbReference>
<sequence>MTLPPPDFSALPPELAESVQPRWQQFIEACEREAVTLATGDWLASLPRVWACSEFVAHQCIRHPLLLADLVASGDLFRAERRGVYRSELERLLGAAETPQDLHRILRRFRNREMVRIAWRDICGWDAIEDVLCDLSLLAESCIQAALDWLFARACQRYDTPRRPDGQPQLPVVLGMGKLGGWELNFSSDIDLIFAYEYDGVLEDRRSTSYQEFYLRLCRDLVKALNAQTEDGFVFRVDTRLRPFGDTGPLVWSFDAMDLYYQGQARDWERYAMIKARPVAGDMDAGARLMALLKPFVYRRYLDYRALEALRALKRKITAELQRRDRLDDVKLGPGGIREIEFIAQVFQLIHGGRRPQLQERRLLPTLARLGQMGLLPREDSDDLIGSYRFLRRVENRLQQWRDQQTQKLPETEVEWQRLALGLGFDDAAGLRRHLEAVRGRVQQCFDQVFAEPQPQAGGAGERVWQLVAETEALGEILTQLGYRDAGAVLRRLEALRQSRALQSLGAEAEQILDRLMPALIEAAGRSDQPDTTLLRMLDLIEAIAGRSAYLSLLAENPQARAHLIRLVGASPWIARLLSRHPALLDELLDPRQLYAPLKRAQLQAELEAQLAVPDPEDEEAVLNQLRYFKHAQVLRVAAADLSGAIPTNVVSDYLTEIAEVILAKTLELAWRHVSAKHGPPPGATADAPKDFAIIGYGKLGGIELGYGSDLDLVFLYQGDANAETGGPRPVAVSEFFIRLGRRIIHILTTPVYHGVLYEIDMRLRPSGNAGLLVTSLAAFARYQREAAWTWEHQALVRARPVAGDAELAQEFAAVRREILCRERDPTTLRREVIDMRLKMREHLDRSDAERFDLKQGVGGMVDIEFIVQFGCLAHARRQPEAFRWSDNLRLLDALAAIGWLEGDDAAFLQQTYLDYRSRAHRLALQEQPALVPQSEFRDRRARVEALWRRLIEETATGEA</sequence>
<keyword evidence="11" id="KW-1185">Reference proteome</keyword>
<dbReference type="EC" id="2.7.7.89" evidence="7"/>
<comment type="catalytic activity">
    <reaction evidence="7">
        <text>[glutamine synthetase]-O(4)-(5'-adenylyl)-L-tyrosine + phosphate = [glutamine synthetase]-L-tyrosine + ADP</text>
        <dbReference type="Rhea" id="RHEA:43716"/>
        <dbReference type="Rhea" id="RHEA-COMP:10660"/>
        <dbReference type="Rhea" id="RHEA-COMP:10661"/>
        <dbReference type="ChEBI" id="CHEBI:43474"/>
        <dbReference type="ChEBI" id="CHEBI:46858"/>
        <dbReference type="ChEBI" id="CHEBI:83624"/>
        <dbReference type="ChEBI" id="CHEBI:456216"/>
        <dbReference type="EC" id="2.7.7.89"/>
    </reaction>
</comment>
<dbReference type="NCBIfam" id="NF008292">
    <property type="entry name" value="PRK11072.1"/>
    <property type="match status" value="1"/>
</dbReference>
<dbReference type="CDD" id="cd05401">
    <property type="entry name" value="NT_GlnE_GlnD_like"/>
    <property type="match status" value="2"/>
</dbReference>
<dbReference type="FunFam" id="1.20.120.330:FF:000005">
    <property type="entry name" value="Bifunctional glutamine synthetase adenylyltransferase/adenylyl-removing enzyme"/>
    <property type="match status" value="1"/>
</dbReference>
<dbReference type="Proteomes" id="UP001321825">
    <property type="component" value="Chromosome"/>
</dbReference>
<evidence type="ECO:0000256" key="1">
    <source>
        <dbReference type="ARBA" id="ARBA00022679"/>
    </source>
</evidence>
<dbReference type="Pfam" id="PF08335">
    <property type="entry name" value="GlnD_UR_UTase"/>
    <property type="match status" value="2"/>
</dbReference>
<dbReference type="FunFam" id="3.30.460.10:FF:000009">
    <property type="entry name" value="Bifunctional glutamine synthetase adenylyltransferase/adenylyl-removing enzyme"/>
    <property type="match status" value="2"/>
</dbReference>
<dbReference type="SUPFAM" id="SSF81593">
    <property type="entry name" value="Nucleotidyltransferase substrate binding subunit/domain"/>
    <property type="match status" value="2"/>
</dbReference>
<dbReference type="GO" id="GO:0008882">
    <property type="term" value="F:[glutamate-ammonia-ligase] adenylyltransferase activity"/>
    <property type="evidence" value="ECO:0007669"/>
    <property type="project" value="UniProtKB-UniRule"/>
</dbReference>
<feature type="domain" description="Glutamate-ammonia ligase adenylyltransferase repeated" evidence="8">
    <location>
        <begin position="44"/>
        <end position="288"/>
    </location>
</feature>
<feature type="region of interest" description="Adenylyl transferase" evidence="7">
    <location>
        <begin position="457"/>
        <end position="960"/>
    </location>
</feature>
<dbReference type="SUPFAM" id="SSF81301">
    <property type="entry name" value="Nucleotidyltransferase"/>
    <property type="match status" value="2"/>
</dbReference>
<dbReference type="InterPro" id="IPR005190">
    <property type="entry name" value="GlnE_rpt_dom"/>
</dbReference>
<evidence type="ECO:0000259" key="8">
    <source>
        <dbReference type="Pfam" id="PF03710"/>
    </source>
</evidence>
<dbReference type="GO" id="GO:0000820">
    <property type="term" value="P:regulation of glutamine family amino acid metabolic process"/>
    <property type="evidence" value="ECO:0007669"/>
    <property type="project" value="UniProtKB-UniRule"/>
</dbReference>
<dbReference type="RefSeq" id="WP_317704398.1">
    <property type="nucleotide sequence ID" value="NZ_AP024714.1"/>
</dbReference>
<feature type="domain" description="PII-uridylyltransferase/Glutamine-synthetase adenylyltransferase" evidence="9">
    <location>
        <begin position="836"/>
        <end position="927"/>
    </location>
</feature>
<dbReference type="EC" id="2.7.7.42" evidence="7"/>
<dbReference type="InterPro" id="IPR023057">
    <property type="entry name" value="GlnE"/>
</dbReference>
<dbReference type="Gene3D" id="3.30.460.10">
    <property type="entry name" value="Beta Polymerase, domain 2"/>
    <property type="match status" value="2"/>
</dbReference>
<evidence type="ECO:0000256" key="7">
    <source>
        <dbReference type="HAMAP-Rule" id="MF_00802"/>
    </source>
</evidence>
<dbReference type="GO" id="GO:0000287">
    <property type="term" value="F:magnesium ion binding"/>
    <property type="evidence" value="ECO:0007669"/>
    <property type="project" value="UniProtKB-UniRule"/>
</dbReference>